<proteinExistence type="predicted"/>
<protein>
    <submittedName>
        <fullName evidence="1">Uncharacterized protein</fullName>
    </submittedName>
</protein>
<comment type="caution">
    <text evidence="1">The sequence shown here is derived from an EMBL/GenBank/DDBJ whole genome shotgun (WGS) entry which is preliminary data.</text>
</comment>
<gene>
    <name evidence="1" type="ORF">S03H2_55095</name>
</gene>
<name>X1HPF3_9ZZZZ</name>
<organism evidence="1">
    <name type="scientific">marine sediment metagenome</name>
    <dbReference type="NCBI Taxonomy" id="412755"/>
    <lineage>
        <taxon>unclassified sequences</taxon>
        <taxon>metagenomes</taxon>
        <taxon>ecological metagenomes</taxon>
    </lineage>
</organism>
<sequence>MQCRNCEFLSDPEVIGGKDDYPSVRCKLGLWDKQNKEGVPQWYSYGESQLNRGPVKRLGAACSRGKQKERKKAGK</sequence>
<dbReference type="EMBL" id="BARU01035172">
    <property type="protein sequence ID" value="GAH72001.1"/>
    <property type="molecule type" value="Genomic_DNA"/>
</dbReference>
<evidence type="ECO:0000313" key="1">
    <source>
        <dbReference type="EMBL" id="GAH72001.1"/>
    </source>
</evidence>
<accession>X1HPF3</accession>
<dbReference type="AlphaFoldDB" id="X1HPF3"/>
<reference evidence="1" key="1">
    <citation type="journal article" date="2014" name="Front. Microbiol.">
        <title>High frequency of phylogenetically diverse reductive dehalogenase-homologous genes in deep subseafloor sedimentary metagenomes.</title>
        <authorList>
            <person name="Kawai M."/>
            <person name="Futagami T."/>
            <person name="Toyoda A."/>
            <person name="Takaki Y."/>
            <person name="Nishi S."/>
            <person name="Hori S."/>
            <person name="Arai W."/>
            <person name="Tsubouchi T."/>
            <person name="Morono Y."/>
            <person name="Uchiyama I."/>
            <person name="Ito T."/>
            <person name="Fujiyama A."/>
            <person name="Inagaki F."/>
            <person name="Takami H."/>
        </authorList>
    </citation>
    <scope>NUCLEOTIDE SEQUENCE</scope>
    <source>
        <strain evidence="1">Expedition CK06-06</strain>
    </source>
</reference>